<proteinExistence type="predicted"/>
<protein>
    <submittedName>
        <fullName evidence="2">Uncharacterized protein</fullName>
    </submittedName>
</protein>
<feature type="compositionally biased region" description="Basic residues" evidence="1">
    <location>
        <begin position="123"/>
        <end position="133"/>
    </location>
</feature>
<dbReference type="STRING" id="310782.SAMN05216499_13052"/>
<feature type="region of interest" description="Disordered" evidence="1">
    <location>
        <begin position="240"/>
        <end position="259"/>
    </location>
</feature>
<feature type="compositionally biased region" description="Basic residues" evidence="1">
    <location>
        <begin position="45"/>
        <end position="63"/>
    </location>
</feature>
<evidence type="ECO:0000313" key="2">
    <source>
        <dbReference type="EMBL" id="SHN26741.1"/>
    </source>
</evidence>
<accession>A0A1M7Q8M6</accession>
<sequence>MIPPAFDAALGIRTVQRHEAAPDYTRAVAGICETSRELMAALAKKATRKVRKPPKKPAAKRSTKASVAALAENASEAGSGSKEPVSGPGRCTPMQGGSSTVSTAGSTPDPSEDKLASGQRTSSHPKKAKRGPRKLNQVGQRFSLAGELMRRVPWLRPADKARIAWVVCEVSDACWTADEVVAALDLRQEPPGGVRRASGFLSARLRGMVTMPGWTTRQQRAVQVDHRNAAVDAARKDRIQQVREQQERSESDWPAPRSAAVRREVDQLLGEAFAPKPPAADTEGLTELSGLQDLTATELADMRRTAAAELMNGETTLISLAVECWGPAAAERIYGPGLVHRARQLTGMTSLSTFGIDRGQQ</sequence>
<feature type="compositionally biased region" description="Basic and acidic residues" evidence="1">
    <location>
        <begin position="240"/>
        <end position="251"/>
    </location>
</feature>
<feature type="compositionally biased region" description="Low complexity" evidence="1">
    <location>
        <begin position="96"/>
        <end position="107"/>
    </location>
</feature>
<dbReference type="EMBL" id="FRBI01000030">
    <property type="protein sequence ID" value="SHN26741.1"/>
    <property type="molecule type" value="Genomic_DNA"/>
</dbReference>
<reference evidence="2 3" key="1">
    <citation type="submission" date="2016-11" db="EMBL/GenBank/DDBJ databases">
        <authorList>
            <person name="Jaros S."/>
            <person name="Januszkiewicz K."/>
            <person name="Wedrychowicz H."/>
        </authorList>
    </citation>
    <scope>NUCLEOTIDE SEQUENCE [LARGE SCALE GENOMIC DNA]</scope>
    <source>
        <strain evidence="2 3">CGMCC 4.2025</strain>
    </source>
</reference>
<evidence type="ECO:0000313" key="3">
    <source>
        <dbReference type="Proteomes" id="UP000184111"/>
    </source>
</evidence>
<dbReference type="AlphaFoldDB" id="A0A1M7Q8M6"/>
<organism evidence="2 3">
    <name type="scientific">Actinacidiphila paucisporea</name>
    <dbReference type="NCBI Taxonomy" id="310782"/>
    <lineage>
        <taxon>Bacteria</taxon>
        <taxon>Bacillati</taxon>
        <taxon>Actinomycetota</taxon>
        <taxon>Actinomycetes</taxon>
        <taxon>Kitasatosporales</taxon>
        <taxon>Streptomycetaceae</taxon>
        <taxon>Actinacidiphila</taxon>
    </lineage>
</organism>
<evidence type="ECO:0000256" key="1">
    <source>
        <dbReference type="SAM" id="MobiDB-lite"/>
    </source>
</evidence>
<keyword evidence="3" id="KW-1185">Reference proteome</keyword>
<dbReference type="RefSeq" id="WP_235002633.1">
    <property type="nucleotide sequence ID" value="NZ_FRBI01000030.1"/>
</dbReference>
<gene>
    <name evidence="2" type="ORF">SAMN05216499_13052</name>
</gene>
<name>A0A1M7Q8M6_9ACTN</name>
<dbReference type="Proteomes" id="UP000184111">
    <property type="component" value="Unassembled WGS sequence"/>
</dbReference>
<feature type="region of interest" description="Disordered" evidence="1">
    <location>
        <begin position="45"/>
        <end position="138"/>
    </location>
</feature>